<dbReference type="OrthoDB" id="1926212at2759"/>
<organism evidence="3 4">
    <name type="scientific">Micractinium conductrix</name>
    <dbReference type="NCBI Taxonomy" id="554055"/>
    <lineage>
        <taxon>Eukaryota</taxon>
        <taxon>Viridiplantae</taxon>
        <taxon>Chlorophyta</taxon>
        <taxon>core chlorophytes</taxon>
        <taxon>Trebouxiophyceae</taxon>
        <taxon>Chlorellales</taxon>
        <taxon>Chlorellaceae</taxon>
        <taxon>Chlorella clade</taxon>
        <taxon>Micractinium</taxon>
    </lineage>
</organism>
<dbReference type="SMART" id="SM00028">
    <property type="entry name" value="TPR"/>
    <property type="match status" value="3"/>
</dbReference>
<name>A0A2P6VKF4_9CHLO</name>
<dbReference type="PANTHER" id="PTHR44858">
    <property type="entry name" value="TETRATRICOPEPTIDE REPEAT PROTEIN 6"/>
    <property type="match status" value="1"/>
</dbReference>
<dbReference type="InterPro" id="IPR050498">
    <property type="entry name" value="Ycf3"/>
</dbReference>
<dbReference type="SUPFAM" id="SSF48452">
    <property type="entry name" value="TPR-like"/>
    <property type="match status" value="1"/>
</dbReference>
<keyword evidence="1" id="KW-0677">Repeat</keyword>
<dbReference type="AlphaFoldDB" id="A0A2P6VKF4"/>
<evidence type="ECO:0000313" key="4">
    <source>
        <dbReference type="Proteomes" id="UP000239649"/>
    </source>
</evidence>
<evidence type="ECO:0000313" key="3">
    <source>
        <dbReference type="EMBL" id="PSC74586.1"/>
    </source>
</evidence>
<gene>
    <name evidence="3" type="ORF">C2E20_2229</name>
</gene>
<dbReference type="InterPro" id="IPR019734">
    <property type="entry name" value="TPR_rpt"/>
</dbReference>
<reference evidence="3 4" key="1">
    <citation type="journal article" date="2018" name="Plant J.">
        <title>Genome sequences of Chlorella sorokiniana UTEX 1602 and Micractinium conductrix SAG 241.80: implications to maltose excretion by a green alga.</title>
        <authorList>
            <person name="Arriola M.B."/>
            <person name="Velmurugan N."/>
            <person name="Zhang Y."/>
            <person name="Plunkett M.H."/>
            <person name="Hondzo H."/>
            <person name="Barney B.M."/>
        </authorList>
    </citation>
    <scope>NUCLEOTIDE SEQUENCE [LARGE SCALE GENOMIC DNA]</scope>
    <source>
        <strain evidence="3 4">SAG 241.80</strain>
    </source>
</reference>
<dbReference type="Gene3D" id="1.25.40.10">
    <property type="entry name" value="Tetratricopeptide repeat domain"/>
    <property type="match status" value="1"/>
</dbReference>
<proteinExistence type="predicted"/>
<keyword evidence="4" id="KW-1185">Reference proteome</keyword>
<accession>A0A2P6VKF4</accession>
<evidence type="ECO:0000256" key="1">
    <source>
        <dbReference type="ARBA" id="ARBA00022737"/>
    </source>
</evidence>
<dbReference type="EMBL" id="LHPF02000004">
    <property type="protein sequence ID" value="PSC74586.1"/>
    <property type="molecule type" value="Genomic_DNA"/>
</dbReference>
<protein>
    <submittedName>
        <fullName evidence="3">Tetratricopeptide repeat</fullName>
    </submittedName>
</protein>
<dbReference type="STRING" id="554055.A0A2P6VKF4"/>
<dbReference type="PANTHER" id="PTHR44858:SF20">
    <property type="entry name" value="SHSP DOMAIN-CONTAINING PROTEIN"/>
    <property type="match status" value="1"/>
</dbReference>
<dbReference type="InterPro" id="IPR011990">
    <property type="entry name" value="TPR-like_helical_dom_sf"/>
</dbReference>
<sequence length="221" mass="24065">MRAQALVDGKNFSDALRDFDAALALLPADGAVDRARLLSGRGLAYEGLGDWPAALQDYKGSLALAGGDPYVQNSVGNCHASLGEWQAARQAFLESSEGFQRAAGFRRGRSTTPRLDGAVFAASNAALMLAQLGDEEGAMHEMEGVARRAPGSVDMRAALAALYWRRGDEARAESEWEFACNSITTGCTKYTDSDWLLRIRRWPPIMVEYLSNFLKLRSSPK</sequence>
<dbReference type="Proteomes" id="UP000239649">
    <property type="component" value="Unassembled WGS sequence"/>
</dbReference>
<evidence type="ECO:0000256" key="2">
    <source>
        <dbReference type="ARBA" id="ARBA00022803"/>
    </source>
</evidence>
<keyword evidence="2" id="KW-0802">TPR repeat</keyword>
<comment type="caution">
    <text evidence="3">The sequence shown here is derived from an EMBL/GenBank/DDBJ whole genome shotgun (WGS) entry which is preliminary data.</text>
</comment>